<dbReference type="InterPro" id="IPR011701">
    <property type="entry name" value="MFS"/>
</dbReference>
<dbReference type="Pfam" id="PF07690">
    <property type="entry name" value="MFS_1"/>
    <property type="match status" value="1"/>
</dbReference>
<feature type="transmembrane region" description="Helical" evidence="8">
    <location>
        <begin position="356"/>
        <end position="379"/>
    </location>
</feature>
<feature type="transmembrane region" description="Helical" evidence="8">
    <location>
        <begin position="194"/>
        <end position="218"/>
    </location>
</feature>
<feature type="transmembrane region" description="Helical" evidence="8">
    <location>
        <begin position="44"/>
        <end position="63"/>
    </location>
</feature>
<feature type="transmembrane region" description="Helical" evidence="8">
    <location>
        <begin position="12"/>
        <end position="32"/>
    </location>
</feature>
<accession>A0A6P0H8A3</accession>
<evidence type="ECO:0000256" key="6">
    <source>
        <dbReference type="ARBA" id="ARBA00022989"/>
    </source>
</evidence>
<sequence length="505" mass="52359">MSRREVLQALSGLMMGIFVSILAATVVSNALPTIISDLGGSQSIYTWVVTAELLAMTVTVPLWGKLADLVSQKLLVQLSLGLFVAGSLLAGFSQDTTTLIIARVIQGAGAGGLTALVQIVMAAMIPPRELGRYAGIFGAVFAVATVAGPLIGGVIVDTSWLGWRWCFFMGVPFALAAIVLLQKTLKLKTVRRDVRVDWLGALLITAGISLLLVWVTLAGNDFDWLSGTTALMVGGSLVLLALAVLVESKVAEPIIPLDIFRNRTVTLTVVASALVGIAMFGGTVFLSQYFQISRGYSPTAAGLLSLPMIAGLLVSSTVAGALITKTGLWKRYLVAGAALMTVGFGLLATIGADTSMWLIGAYMAVMGVGVGMLMQNLVLAAQNDVPARQLGSATSVLSFFRSLGGTIGVSVLGAVLASRVASELSVLGGSSSGEGAAVPDVASLPPEVQTVVQNAYGDATAELFLIATPLAALALLVVLFIREKPLQTTSGAERLESEAQLPMAH</sequence>
<feature type="transmembrane region" description="Helical" evidence="8">
    <location>
        <begin position="332"/>
        <end position="350"/>
    </location>
</feature>
<dbReference type="SUPFAM" id="SSF103473">
    <property type="entry name" value="MFS general substrate transporter"/>
    <property type="match status" value="1"/>
</dbReference>
<reference evidence="10 12" key="1">
    <citation type="submission" date="2020-01" db="EMBL/GenBank/DDBJ databases">
        <title>the WGS Modestobacter muralis CPCC 204518.</title>
        <authorList>
            <person name="Jiang Z."/>
        </authorList>
    </citation>
    <scope>NUCLEOTIDE SEQUENCE [LARGE SCALE GENOMIC DNA]</scope>
    <source>
        <strain evidence="10 12">DSM 100205</strain>
    </source>
</reference>
<evidence type="ECO:0000256" key="8">
    <source>
        <dbReference type="SAM" id="Phobius"/>
    </source>
</evidence>
<evidence type="ECO:0000313" key="11">
    <source>
        <dbReference type="EMBL" id="NEN51942.1"/>
    </source>
</evidence>
<comment type="subcellular location">
    <subcellularLocation>
        <location evidence="1">Cell membrane</location>
        <topology evidence="1">Multi-pass membrane protein</topology>
    </subcellularLocation>
</comment>
<dbReference type="InterPro" id="IPR036259">
    <property type="entry name" value="MFS_trans_sf"/>
</dbReference>
<evidence type="ECO:0000256" key="1">
    <source>
        <dbReference type="ARBA" id="ARBA00004651"/>
    </source>
</evidence>
<keyword evidence="6 8" id="KW-1133">Transmembrane helix</keyword>
<proteinExistence type="inferred from homology"/>
<keyword evidence="3" id="KW-0813">Transport</keyword>
<evidence type="ECO:0000313" key="10">
    <source>
        <dbReference type="EMBL" id="NEK95054.1"/>
    </source>
</evidence>
<dbReference type="GO" id="GO:0022857">
    <property type="term" value="F:transmembrane transporter activity"/>
    <property type="evidence" value="ECO:0007669"/>
    <property type="project" value="InterPro"/>
</dbReference>
<keyword evidence="4" id="KW-1003">Cell membrane</keyword>
<evidence type="ECO:0000256" key="2">
    <source>
        <dbReference type="ARBA" id="ARBA00007520"/>
    </source>
</evidence>
<dbReference type="CDD" id="cd17502">
    <property type="entry name" value="MFS_Azr1_MDR_like"/>
    <property type="match status" value="1"/>
</dbReference>
<dbReference type="PANTHER" id="PTHR23501:SF197">
    <property type="entry name" value="COMD"/>
    <property type="match status" value="1"/>
</dbReference>
<feature type="transmembrane region" description="Helical" evidence="8">
    <location>
        <begin position="162"/>
        <end position="182"/>
    </location>
</feature>
<comment type="caution">
    <text evidence="11">The sequence shown here is derived from an EMBL/GenBank/DDBJ whole genome shotgun (WGS) entry which is preliminary data.</text>
</comment>
<feature type="transmembrane region" description="Helical" evidence="8">
    <location>
        <begin position="75"/>
        <end position="94"/>
    </location>
</feature>
<dbReference type="PRINTS" id="PR01036">
    <property type="entry name" value="TCRTETB"/>
</dbReference>
<feature type="transmembrane region" description="Helical" evidence="8">
    <location>
        <begin position="267"/>
        <end position="290"/>
    </location>
</feature>
<evidence type="ECO:0000256" key="3">
    <source>
        <dbReference type="ARBA" id="ARBA00022448"/>
    </source>
</evidence>
<dbReference type="Gene3D" id="1.20.1720.10">
    <property type="entry name" value="Multidrug resistance protein D"/>
    <property type="match status" value="1"/>
</dbReference>
<evidence type="ECO:0000259" key="9">
    <source>
        <dbReference type="PROSITE" id="PS50850"/>
    </source>
</evidence>
<keyword evidence="12" id="KW-1185">Reference proteome</keyword>
<evidence type="ECO:0000256" key="4">
    <source>
        <dbReference type="ARBA" id="ARBA00022475"/>
    </source>
</evidence>
<dbReference type="EMBL" id="JAAGWH010000034">
    <property type="protein sequence ID" value="NEK95054.1"/>
    <property type="molecule type" value="Genomic_DNA"/>
</dbReference>
<evidence type="ECO:0000313" key="13">
    <source>
        <dbReference type="Proteomes" id="UP000471152"/>
    </source>
</evidence>
<comment type="similarity">
    <text evidence="2">Belongs to the major facilitator superfamily. TCR/Tet family.</text>
</comment>
<name>A0A6P0H8A3_9ACTN</name>
<feature type="domain" description="Major facilitator superfamily (MFS) profile" evidence="9">
    <location>
        <begin position="9"/>
        <end position="486"/>
    </location>
</feature>
<feature type="transmembrane region" description="Helical" evidence="8">
    <location>
        <begin position="100"/>
        <end position="121"/>
    </location>
</feature>
<keyword evidence="5 8" id="KW-0812">Transmembrane</keyword>
<dbReference type="EMBL" id="JAAGWB010000036">
    <property type="protein sequence ID" value="NEN51942.1"/>
    <property type="molecule type" value="Genomic_DNA"/>
</dbReference>
<dbReference type="Proteomes" id="UP000471152">
    <property type="component" value="Unassembled WGS sequence"/>
</dbReference>
<reference evidence="11 13" key="2">
    <citation type="submission" date="2020-02" db="EMBL/GenBank/DDBJ databases">
        <title>The WGS of Modestobacter muralis DSM 100205.</title>
        <authorList>
            <person name="Jiang Z."/>
        </authorList>
    </citation>
    <scope>NUCLEOTIDE SEQUENCE [LARGE SCALE GENOMIC DNA]</scope>
    <source>
        <strain evidence="11 13">DSM 100205</strain>
    </source>
</reference>
<evidence type="ECO:0000313" key="12">
    <source>
        <dbReference type="Proteomes" id="UP000468828"/>
    </source>
</evidence>
<organism evidence="11 13">
    <name type="scientific">Modestobacter muralis</name>
    <dbReference type="NCBI Taxonomy" id="1608614"/>
    <lineage>
        <taxon>Bacteria</taxon>
        <taxon>Bacillati</taxon>
        <taxon>Actinomycetota</taxon>
        <taxon>Actinomycetes</taxon>
        <taxon>Geodermatophilales</taxon>
        <taxon>Geodermatophilaceae</taxon>
        <taxon>Modestobacter</taxon>
    </lineage>
</organism>
<feature type="transmembrane region" description="Helical" evidence="8">
    <location>
        <begin position="399"/>
        <end position="421"/>
    </location>
</feature>
<feature type="transmembrane region" description="Helical" evidence="8">
    <location>
        <begin position="224"/>
        <end position="246"/>
    </location>
</feature>
<dbReference type="AlphaFoldDB" id="A0A6P0H8A3"/>
<gene>
    <name evidence="11" type="ORF">G3R41_13505</name>
    <name evidence="10" type="ORF">GCU67_12850</name>
</gene>
<evidence type="ECO:0000256" key="5">
    <source>
        <dbReference type="ARBA" id="ARBA00022692"/>
    </source>
</evidence>
<dbReference type="Proteomes" id="UP000468828">
    <property type="component" value="Unassembled WGS sequence"/>
</dbReference>
<dbReference type="Gene3D" id="1.20.1250.20">
    <property type="entry name" value="MFS general substrate transporter like domains"/>
    <property type="match status" value="1"/>
</dbReference>
<feature type="transmembrane region" description="Helical" evidence="8">
    <location>
        <begin position="463"/>
        <end position="481"/>
    </location>
</feature>
<evidence type="ECO:0000256" key="7">
    <source>
        <dbReference type="ARBA" id="ARBA00023136"/>
    </source>
</evidence>
<feature type="transmembrane region" description="Helical" evidence="8">
    <location>
        <begin position="133"/>
        <end position="156"/>
    </location>
</feature>
<dbReference type="PANTHER" id="PTHR23501">
    <property type="entry name" value="MAJOR FACILITATOR SUPERFAMILY"/>
    <property type="match status" value="1"/>
</dbReference>
<dbReference type="FunFam" id="1.20.1720.10:FF:000004">
    <property type="entry name" value="EmrB/QacA family drug resistance transporter"/>
    <property type="match status" value="1"/>
</dbReference>
<dbReference type="GO" id="GO:0005886">
    <property type="term" value="C:plasma membrane"/>
    <property type="evidence" value="ECO:0007669"/>
    <property type="project" value="UniProtKB-SubCell"/>
</dbReference>
<protein>
    <submittedName>
        <fullName evidence="11">MFS transporter</fullName>
    </submittedName>
</protein>
<dbReference type="InterPro" id="IPR020846">
    <property type="entry name" value="MFS_dom"/>
</dbReference>
<feature type="transmembrane region" description="Helical" evidence="8">
    <location>
        <begin position="302"/>
        <end position="323"/>
    </location>
</feature>
<keyword evidence="7 8" id="KW-0472">Membrane</keyword>
<dbReference type="PROSITE" id="PS50850">
    <property type="entry name" value="MFS"/>
    <property type="match status" value="1"/>
</dbReference>